<dbReference type="Pfam" id="PF00084">
    <property type="entry name" value="Sushi"/>
    <property type="match status" value="1"/>
</dbReference>
<evidence type="ECO:0000256" key="3">
    <source>
        <dbReference type="SAM" id="SignalP"/>
    </source>
</evidence>
<dbReference type="InterPro" id="IPR035976">
    <property type="entry name" value="Sushi/SCR/CCP_sf"/>
</dbReference>
<name>A0A9J7N052_BRAFL</name>
<evidence type="ECO:0000259" key="4">
    <source>
        <dbReference type="PROSITE" id="PS50923"/>
    </source>
</evidence>
<dbReference type="InterPro" id="IPR000436">
    <property type="entry name" value="Sushi_SCR_CCP_dom"/>
</dbReference>
<evidence type="ECO:0000313" key="5">
    <source>
        <dbReference type="Proteomes" id="UP000001554"/>
    </source>
</evidence>
<keyword evidence="5" id="KW-1185">Reference proteome</keyword>
<keyword evidence="3" id="KW-0732">Signal</keyword>
<dbReference type="KEGG" id="bfo:118421667"/>
<dbReference type="SUPFAM" id="SSF57535">
    <property type="entry name" value="Complement control module/SCR domain"/>
    <property type="match status" value="1"/>
</dbReference>
<dbReference type="Proteomes" id="UP000001554">
    <property type="component" value="Chromosome 8"/>
</dbReference>
<dbReference type="RefSeq" id="XP_035685006.1">
    <property type="nucleotide sequence ID" value="XM_035829113.1"/>
</dbReference>
<gene>
    <name evidence="6" type="primary">LOC118421667</name>
</gene>
<feature type="chain" id="PRO_5039889067" evidence="3">
    <location>
        <begin position="22"/>
        <end position="267"/>
    </location>
</feature>
<keyword evidence="1 2" id="KW-1015">Disulfide bond</keyword>
<feature type="signal peptide" evidence="3">
    <location>
        <begin position="1"/>
        <end position="21"/>
    </location>
</feature>
<protein>
    <submittedName>
        <fullName evidence="6">Uncharacterized protein LOC118421667</fullName>
    </submittedName>
</protein>
<dbReference type="OrthoDB" id="6082640at2759"/>
<dbReference type="GeneID" id="118421667"/>
<dbReference type="AlphaFoldDB" id="A0A9J7N052"/>
<sequence length="267" mass="30362">MKIQACLLLLVVFTLVWQSDGWWWGRRRRSSSTNNCPGRPALPSYVTWSGCSAPYRHREKCRYRCQPGYTRVSGSTTRTCSNGVWTGSSLVCRRDPRPAPTYSKCIGQTRSNVQSIPLYGPLSGPKGSGPVVNGDTSCNNHPRSSNSAGSAPFLHGRSPLFRRRRRGVRPVFQWSPVHRVLLFRGEVFEWGVGSKKESWEGLRCPSDCAVTWRKSAAGYSTCTREQAEFFAREYKSRYGSYRLFTNNCHFFVNRLMRYLDSGCTRMP</sequence>
<evidence type="ECO:0000256" key="1">
    <source>
        <dbReference type="ARBA" id="ARBA00023157"/>
    </source>
</evidence>
<reference evidence="5" key="1">
    <citation type="journal article" date="2020" name="Nat. Ecol. Evol.">
        <title>Deeply conserved synteny resolves early events in vertebrate evolution.</title>
        <authorList>
            <person name="Simakov O."/>
            <person name="Marletaz F."/>
            <person name="Yue J.X."/>
            <person name="O'Connell B."/>
            <person name="Jenkins J."/>
            <person name="Brandt A."/>
            <person name="Calef R."/>
            <person name="Tung C.H."/>
            <person name="Huang T.K."/>
            <person name="Schmutz J."/>
            <person name="Satoh N."/>
            <person name="Yu J.K."/>
            <person name="Putnam N.H."/>
            <person name="Green R.E."/>
            <person name="Rokhsar D.S."/>
        </authorList>
    </citation>
    <scope>NUCLEOTIDE SEQUENCE [LARGE SCALE GENOMIC DNA]</scope>
    <source>
        <strain evidence="5">S238N-H82</strain>
    </source>
</reference>
<proteinExistence type="predicted"/>
<dbReference type="PROSITE" id="PS50923">
    <property type="entry name" value="SUSHI"/>
    <property type="match status" value="1"/>
</dbReference>
<dbReference type="SMART" id="SM00032">
    <property type="entry name" value="CCP"/>
    <property type="match status" value="1"/>
</dbReference>
<feature type="domain" description="Sushi" evidence="4">
    <location>
        <begin position="34"/>
        <end position="94"/>
    </location>
</feature>
<organism evidence="5 6">
    <name type="scientific">Branchiostoma floridae</name>
    <name type="common">Florida lancelet</name>
    <name type="synonym">Amphioxus</name>
    <dbReference type="NCBI Taxonomy" id="7739"/>
    <lineage>
        <taxon>Eukaryota</taxon>
        <taxon>Metazoa</taxon>
        <taxon>Chordata</taxon>
        <taxon>Cephalochordata</taxon>
        <taxon>Leptocardii</taxon>
        <taxon>Amphioxiformes</taxon>
        <taxon>Branchiostomatidae</taxon>
        <taxon>Branchiostoma</taxon>
    </lineage>
</organism>
<feature type="disulfide bond" evidence="2">
    <location>
        <begin position="65"/>
        <end position="92"/>
    </location>
</feature>
<evidence type="ECO:0000256" key="2">
    <source>
        <dbReference type="PROSITE-ProRule" id="PRU00302"/>
    </source>
</evidence>
<comment type="caution">
    <text evidence="2">Lacks conserved residue(s) required for the propagation of feature annotation.</text>
</comment>
<accession>A0A9J7N052</accession>
<dbReference type="CDD" id="cd00033">
    <property type="entry name" value="CCP"/>
    <property type="match status" value="1"/>
</dbReference>
<reference evidence="6" key="2">
    <citation type="submission" date="2025-08" db="UniProtKB">
        <authorList>
            <consortium name="RefSeq"/>
        </authorList>
    </citation>
    <scope>IDENTIFICATION</scope>
    <source>
        <strain evidence="6">S238N-H82</strain>
        <tissue evidence="6">Testes</tissue>
    </source>
</reference>
<keyword evidence="2" id="KW-0768">Sushi</keyword>
<evidence type="ECO:0000313" key="6">
    <source>
        <dbReference type="RefSeq" id="XP_035685006.1"/>
    </source>
</evidence>
<dbReference type="Gene3D" id="2.10.70.10">
    <property type="entry name" value="Complement Module, domain 1"/>
    <property type="match status" value="1"/>
</dbReference>